<dbReference type="InterPro" id="IPR035903">
    <property type="entry name" value="HesB-like_dom_sf"/>
</dbReference>
<dbReference type="GO" id="GO:0016226">
    <property type="term" value="P:iron-sulfur cluster assembly"/>
    <property type="evidence" value="ECO:0007669"/>
    <property type="project" value="InterPro"/>
</dbReference>
<gene>
    <name evidence="3" type="ORF">TCIL3000_8_5350</name>
</gene>
<sequence length="267" mass="28696">MRCLVRGVSLGTLSQRSALLGGYVRTCTSTPAGPAGGRAGISPMPYKSSHKGKGGAMQGLTQAGGTAVDGSSRESQPNLASTRSFCAEDGGSVPSRPLSPLQRRQLMMKYKAAFQLTPQAIRRVKYLLQQHQNERKVEGPAPDGIRVSVRRRGCSGYSYTVNYNYPHAQKSKTAADKGEASEENDFKCAASTSALEAGVGGISGDVVVVQDGVKVVVDSNALFYVIGTEMDYVVRNVEEKFTFRNPNQKYSCGCEESFMPFDADDQL</sequence>
<dbReference type="AlphaFoldDB" id="G0USF0"/>
<comment type="similarity">
    <text evidence="1">Belongs to the HesB/IscA family.</text>
</comment>
<dbReference type="InterPro" id="IPR050322">
    <property type="entry name" value="Fe-S_cluster_asmbl/transfer"/>
</dbReference>
<accession>G0USF0</accession>
<feature type="compositionally biased region" description="Polar residues" evidence="2">
    <location>
        <begin position="73"/>
        <end position="84"/>
    </location>
</feature>
<dbReference type="SUPFAM" id="SSF89360">
    <property type="entry name" value="HesB-like domain"/>
    <property type="match status" value="1"/>
</dbReference>
<name>G0USF0_TRYCI</name>
<dbReference type="NCBIfam" id="TIGR00049">
    <property type="entry name" value="iron-sulfur cluster assembly accessory protein"/>
    <property type="match status" value="1"/>
</dbReference>
<dbReference type="VEuPathDB" id="TriTrypDB:TcIL3000_8_5350"/>
<dbReference type="PANTHER" id="PTHR10072">
    <property type="entry name" value="IRON-SULFUR CLUSTER ASSEMBLY PROTEIN"/>
    <property type="match status" value="1"/>
</dbReference>
<reference evidence="3" key="1">
    <citation type="journal article" date="2012" name="Proc. Natl. Acad. Sci. U.S.A.">
        <title>Antigenic diversity is generated by distinct evolutionary mechanisms in African trypanosome species.</title>
        <authorList>
            <person name="Jackson A.P."/>
            <person name="Berry A."/>
            <person name="Aslett M."/>
            <person name="Allison H.C."/>
            <person name="Burton P."/>
            <person name="Vavrova-Anderson J."/>
            <person name="Brown R."/>
            <person name="Browne H."/>
            <person name="Corton N."/>
            <person name="Hauser H."/>
            <person name="Gamble J."/>
            <person name="Gilderthorp R."/>
            <person name="Marcello L."/>
            <person name="McQuillan J."/>
            <person name="Otto T.D."/>
            <person name="Quail M.A."/>
            <person name="Sanders M.J."/>
            <person name="van Tonder A."/>
            <person name="Ginger M.L."/>
            <person name="Field M.C."/>
            <person name="Barry J.D."/>
            <person name="Hertz-Fowler C."/>
            <person name="Berriman M."/>
        </authorList>
    </citation>
    <scope>NUCLEOTIDE SEQUENCE</scope>
    <source>
        <strain evidence="3">IL3000</strain>
    </source>
</reference>
<evidence type="ECO:0000256" key="2">
    <source>
        <dbReference type="SAM" id="MobiDB-lite"/>
    </source>
</evidence>
<evidence type="ECO:0008006" key="4">
    <source>
        <dbReference type="Google" id="ProtNLM"/>
    </source>
</evidence>
<dbReference type="Gene3D" id="2.60.300.12">
    <property type="entry name" value="HesB-like domain"/>
    <property type="match status" value="1"/>
</dbReference>
<dbReference type="GO" id="GO:0051537">
    <property type="term" value="F:2 iron, 2 sulfur cluster binding"/>
    <property type="evidence" value="ECO:0007669"/>
    <property type="project" value="TreeGrafter"/>
</dbReference>
<evidence type="ECO:0000256" key="1">
    <source>
        <dbReference type="ARBA" id="ARBA00006718"/>
    </source>
</evidence>
<proteinExistence type="inferred from homology"/>
<dbReference type="GO" id="GO:0005739">
    <property type="term" value="C:mitochondrion"/>
    <property type="evidence" value="ECO:0007669"/>
    <property type="project" value="TreeGrafter"/>
</dbReference>
<organism evidence="3">
    <name type="scientific">Trypanosoma congolense (strain IL3000)</name>
    <dbReference type="NCBI Taxonomy" id="1068625"/>
    <lineage>
        <taxon>Eukaryota</taxon>
        <taxon>Discoba</taxon>
        <taxon>Euglenozoa</taxon>
        <taxon>Kinetoplastea</taxon>
        <taxon>Metakinetoplastina</taxon>
        <taxon>Trypanosomatida</taxon>
        <taxon>Trypanosomatidae</taxon>
        <taxon>Trypanosoma</taxon>
        <taxon>Nannomonas</taxon>
    </lineage>
</organism>
<dbReference type="PANTHER" id="PTHR10072:SF41">
    <property type="entry name" value="IRON-SULFUR CLUSTER ASSEMBLY 1 HOMOLOG, MITOCHONDRIAL"/>
    <property type="match status" value="1"/>
</dbReference>
<feature type="region of interest" description="Disordered" evidence="2">
    <location>
        <begin position="31"/>
        <end position="98"/>
    </location>
</feature>
<dbReference type="InterPro" id="IPR016092">
    <property type="entry name" value="ATAP"/>
</dbReference>
<dbReference type="EMBL" id="HE575321">
    <property type="protein sequence ID" value="CCC92313.1"/>
    <property type="molecule type" value="Genomic_DNA"/>
</dbReference>
<protein>
    <recommendedName>
        <fullName evidence="4">FeS cluster biogenesis domain-containing protein</fullName>
    </recommendedName>
</protein>
<evidence type="ECO:0000313" key="3">
    <source>
        <dbReference type="EMBL" id="CCC92313.1"/>
    </source>
</evidence>